<dbReference type="Gene3D" id="3.40.80.10">
    <property type="entry name" value="Peptidoglycan recognition protein-like"/>
    <property type="match status" value="1"/>
</dbReference>
<organism evidence="7 8">
    <name type="scientific">Aquibaculum arenosum</name>
    <dbReference type="NCBI Taxonomy" id="3032591"/>
    <lineage>
        <taxon>Bacteria</taxon>
        <taxon>Pseudomonadati</taxon>
        <taxon>Pseudomonadota</taxon>
        <taxon>Alphaproteobacteria</taxon>
        <taxon>Rhodospirillales</taxon>
        <taxon>Rhodovibrionaceae</taxon>
        <taxon>Aquibaculum</taxon>
    </lineage>
</organism>
<dbReference type="RefSeq" id="WP_275824006.1">
    <property type="nucleotide sequence ID" value="NZ_JARHUD010000010.1"/>
</dbReference>
<dbReference type="SMART" id="SM00644">
    <property type="entry name" value="Ami_2"/>
    <property type="match status" value="1"/>
</dbReference>
<evidence type="ECO:0000256" key="3">
    <source>
        <dbReference type="ARBA" id="ARBA00011901"/>
    </source>
</evidence>
<dbReference type="SUPFAM" id="SSF47090">
    <property type="entry name" value="PGBD-like"/>
    <property type="match status" value="1"/>
</dbReference>
<protein>
    <recommendedName>
        <fullName evidence="3">N-acetylmuramoyl-L-alanine amidase</fullName>
        <ecNumber evidence="3">3.5.1.28</ecNumber>
    </recommendedName>
</protein>
<dbReference type="EMBL" id="JARHUD010000010">
    <property type="protein sequence ID" value="MDF2097227.1"/>
    <property type="molecule type" value="Genomic_DNA"/>
</dbReference>
<feature type="domain" description="N-acetylmuramoyl-L-alanine amidase" evidence="6">
    <location>
        <begin position="9"/>
        <end position="146"/>
    </location>
</feature>
<evidence type="ECO:0000259" key="6">
    <source>
        <dbReference type="SMART" id="SM00644"/>
    </source>
</evidence>
<evidence type="ECO:0000256" key="1">
    <source>
        <dbReference type="ARBA" id="ARBA00001561"/>
    </source>
</evidence>
<dbReference type="CDD" id="cd06583">
    <property type="entry name" value="PGRP"/>
    <property type="match status" value="1"/>
</dbReference>
<gene>
    <name evidence="7" type="ORF">P2G67_14705</name>
</gene>
<reference evidence="7 8" key="1">
    <citation type="submission" date="2023-03" db="EMBL/GenBank/DDBJ databases">
        <title>Fodinicurvata sp. CAU 1616 isolated from sea sendiment.</title>
        <authorList>
            <person name="Kim W."/>
        </authorList>
    </citation>
    <scope>NUCLEOTIDE SEQUENCE [LARGE SCALE GENOMIC DNA]</scope>
    <source>
        <strain evidence="7 8">CAU 1616</strain>
    </source>
</reference>
<dbReference type="Proteomes" id="UP001215503">
    <property type="component" value="Unassembled WGS sequence"/>
</dbReference>
<sequence length="234" mass="26009">MPLIRERSSPNHDARPGEREPDLILLHYTGMRSAEEAMARLCAPAARVSAHYCIEEDGTLWRLVPESRRAWHAGLSNWEGQEGVNDRSLGIELVNPGHEWGYRAFPEAQMACLLELLAVLRVRWRIPRWNVVGHADVAPLRKEDPGELFDWARLAAAGHGLWPQEAPALAPDETQARQALATIGYGYLEEDFPAVLRAFQRHFRPARVDGVLDADTAGRLAAVAALFNAARGEG</sequence>
<keyword evidence="4" id="KW-0378">Hydrolase</keyword>
<evidence type="ECO:0000313" key="8">
    <source>
        <dbReference type="Proteomes" id="UP001215503"/>
    </source>
</evidence>
<evidence type="ECO:0000256" key="5">
    <source>
        <dbReference type="ARBA" id="ARBA00023316"/>
    </source>
</evidence>
<evidence type="ECO:0000256" key="2">
    <source>
        <dbReference type="ARBA" id="ARBA00007553"/>
    </source>
</evidence>
<dbReference type="EC" id="3.5.1.28" evidence="3"/>
<evidence type="ECO:0000313" key="7">
    <source>
        <dbReference type="EMBL" id="MDF2097227.1"/>
    </source>
</evidence>
<proteinExistence type="inferred from homology"/>
<dbReference type="InterPro" id="IPR051206">
    <property type="entry name" value="NAMLAA_amidase_2"/>
</dbReference>
<dbReference type="InterPro" id="IPR036366">
    <property type="entry name" value="PGBDSf"/>
</dbReference>
<accession>A0ABT5YQU4</accession>
<dbReference type="Gene3D" id="1.10.101.10">
    <property type="entry name" value="PGBD-like superfamily/PGBD"/>
    <property type="match status" value="1"/>
</dbReference>
<evidence type="ECO:0000256" key="4">
    <source>
        <dbReference type="ARBA" id="ARBA00022801"/>
    </source>
</evidence>
<comment type="similarity">
    <text evidence="2">Belongs to the N-acetylmuramoyl-L-alanine amidase 2 family.</text>
</comment>
<dbReference type="PANTHER" id="PTHR30417">
    <property type="entry name" value="N-ACETYLMURAMOYL-L-ALANINE AMIDASE AMID"/>
    <property type="match status" value="1"/>
</dbReference>
<name>A0ABT5YQU4_9PROT</name>
<dbReference type="PANTHER" id="PTHR30417:SF1">
    <property type="entry name" value="N-ACETYLMURAMOYL-L-ALANINE AMIDASE AMID"/>
    <property type="match status" value="1"/>
</dbReference>
<dbReference type="InterPro" id="IPR036365">
    <property type="entry name" value="PGBD-like_sf"/>
</dbReference>
<dbReference type="Pfam" id="PF01510">
    <property type="entry name" value="Amidase_2"/>
    <property type="match status" value="1"/>
</dbReference>
<dbReference type="InterPro" id="IPR036505">
    <property type="entry name" value="Amidase/PGRP_sf"/>
</dbReference>
<keyword evidence="5" id="KW-0961">Cell wall biogenesis/degradation</keyword>
<comment type="catalytic activity">
    <reaction evidence="1">
        <text>Hydrolyzes the link between N-acetylmuramoyl residues and L-amino acid residues in certain cell-wall glycopeptides.</text>
        <dbReference type="EC" id="3.5.1.28"/>
    </reaction>
</comment>
<comment type="caution">
    <text evidence="7">The sequence shown here is derived from an EMBL/GenBank/DDBJ whole genome shotgun (WGS) entry which is preliminary data.</text>
</comment>
<keyword evidence="8" id="KW-1185">Reference proteome</keyword>
<dbReference type="InterPro" id="IPR002502">
    <property type="entry name" value="Amidase_domain"/>
</dbReference>
<dbReference type="SUPFAM" id="SSF55846">
    <property type="entry name" value="N-acetylmuramoyl-L-alanine amidase-like"/>
    <property type="match status" value="1"/>
</dbReference>